<dbReference type="RefSeq" id="WP_058258785.1">
    <property type="nucleotide sequence ID" value="NZ_DUPS01000010.1"/>
</dbReference>
<dbReference type="AlphaFoldDB" id="A0A0K8J7Y5"/>
<evidence type="ECO:0000313" key="2">
    <source>
        <dbReference type="Proteomes" id="UP000196053"/>
    </source>
</evidence>
<sequence>MNSNNYSLKNDTVITADEIRQILEKYRIGKKPLAKLLGWGETTIIRYMEGDIPTSEYSNKLKTLLDNPGYYYELLMRRKHCLTNVAFKKTKKAVLARIMASKIYVAAYYIINKTDAEICASYIQFLLYYIQAFSLSLYDKEIFQEDYKINKEGKPFPQLYKTMKRCGISTLEIGEEFLKEDERRLIDEVLNAFSWFGPRALHAMMLYERSMLKISRDRYNNKIVSKECLKDYFKEICKEYDINGVDDIKKYPDQCITIVYQAN</sequence>
<name>A0A0K8J7Y5_9FIRM</name>
<dbReference type="KEGG" id="hsd:SD1D_2013"/>
<organism evidence="1 2">
    <name type="scientific">Herbinix luporum</name>
    <dbReference type="NCBI Taxonomy" id="1679721"/>
    <lineage>
        <taxon>Bacteria</taxon>
        <taxon>Bacillati</taxon>
        <taxon>Bacillota</taxon>
        <taxon>Clostridia</taxon>
        <taxon>Lachnospirales</taxon>
        <taxon>Lachnospiraceae</taxon>
        <taxon>Herbinix</taxon>
    </lineage>
</organism>
<reference evidence="2" key="1">
    <citation type="submission" date="2015-09" db="EMBL/GenBank/DDBJ databases">
        <authorList>
            <person name="Wibberg D."/>
        </authorList>
    </citation>
    <scope>NUCLEOTIDE SEQUENCE [LARGE SCALE GENOMIC DNA]</scope>
    <source>
        <strain evidence="2">SD1D</strain>
    </source>
</reference>
<accession>A0A0K8J7Y5</accession>
<dbReference type="EMBL" id="LN879430">
    <property type="protein sequence ID" value="CUH93549.1"/>
    <property type="molecule type" value="Genomic_DNA"/>
</dbReference>
<protein>
    <submittedName>
        <fullName evidence="1">Uncharacterized protein</fullName>
    </submittedName>
</protein>
<dbReference type="Proteomes" id="UP000196053">
    <property type="component" value="Chromosome I"/>
</dbReference>
<keyword evidence="2" id="KW-1185">Reference proteome</keyword>
<proteinExistence type="predicted"/>
<gene>
    <name evidence="1" type="ORF">SD1D_2013</name>
</gene>
<evidence type="ECO:0000313" key="1">
    <source>
        <dbReference type="EMBL" id="CUH93549.1"/>
    </source>
</evidence>
<dbReference type="OrthoDB" id="9799173at2"/>